<feature type="signal peptide" evidence="1">
    <location>
        <begin position="1"/>
        <end position="23"/>
    </location>
</feature>
<feature type="chain" id="PRO_5009211994" description="DUF5666 domain-containing protein" evidence="1">
    <location>
        <begin position="24"/>
        <end position="127"/>
    </location>
</feature>
<keyword evidence="3" id="KW-1185">Reference proteome</keyword>
<reference evidence="3" key="1">
    <citation type="submission" date="2016-07" db="EMBL/GenBank/DDBJ databases">
        <authorList>
            <person name="Florea S."/>
            <person name="Webb J.S."/>
            <person name="Jaromczyk J."/>
            <person name="Schardl C.L."/>
        </authorList>
    </citation>
    <scope>NUCLEOTIDE SEQUENCE [LARGE SCALE GENOMIC DNA]</scope>
    <source>
        <strain evidence="3">KCTC 42131</strain>
    </source>
</reference>
<evidence type="ECO:0000313" key="3">
    <source>
        <dbReference type="Proteomes" id="UP000175669"/>
    </source>
</evidence>
<sequence>MCISIPKKIMIAATAAITTFVFALPLAAQPQTGSYLEYRARMQSDADEYFFFEDDRKQVVSYSRDRIVRVCAADSAEVIPLRVEYDDRTTMLTPGDCIRVEAMDVFLEPADSLEPNTFMRVEVDTLN</sequence>
<gene>
    <name evidence="2" type="ORF">PHACT_02580</name>
</gene>
<dbReference type="EMBL" id="MASR01000001">
    <property type="protein sequence ID" value="OFE12154.1"/>
    <property type="molecule type" value="Genomic_DNA"/>
</dbReference>
<accession>A0A1E8CIC6</accession>
<evidence type="ECO:0000256" key="1">
    <source>
        <dbReference type="SAM" id="SignalP"/>
    </source>
</evidence>
<comment type="caution">
    <text evidence="2">The sequence shown here is derived from an EMBL/GenBank/DDBJ whole genome shotgun (WGS) entry which is preliminary data.</text>
</comment>
<evidence type="ECO:0000313" key="2">
    <source>
        <dbReference type="EMBL" id="OFE12154.1"/>
    </source>
</evidence>
<name>A0A1E8CIC6_9GAMM</name>
<dbReference type="STRING" id="1524254.PHACT_02580"/>
<proteinExistence type="predicted"/>
<dbReference type="AlphaFoldDB" id="A0A1E8CIC6"/>
<protein>
    <recommendedName>
        <fullName evidence="4">DUF5666 domain-containing protein</fullName>
    </recommendedName>
</protein>
<evidence type="ECO:0008006" key="4">
    <source>
        <dbReference type="Google" id="ProtNLM"/>
    </source>
</evidence>
<dbReference type="Proteomes" id="UP000175669">
    <property type="component" value="Unassembled WGS sequence"/>
</dbReference>
<keyword evidence="1" id="KW-0732">Signal</keyword>
<organism evidence="2 3">
    <name type="scientific">Pseudohongiella acticola</name>
    <dbReference type="NCBI Taxonomy" id="1524254"/>
    <lineage>
        <taxon>Bacteria</taxon>
        <taxon>Pseudomonadati</taxon>
        <taxon>Pseudomonadota</taxon>
        <taxon>Gammaproteobacteria</taxon>
        <taxon>Pseudomonadales</taxon>
        <taxon>Pseudohongiellaceae</taxon>
        <taxon>Pseudohongiella</taxon>
    </lineage>
</organism>
<dbReference type="RefSeq" id="WP_070115778.1">
    <property type="nucleotide sequence ID" value="NZ_MASR01000001.1"/>
</dbReference>